<dbReference type="PANTHER" id="PTHR24126">
    <property type="entry name" value="ANKYRIN REPEAT, PH AND SEC7 DOMAIN CONTAINING PROTEIN SECG-RELATED"/>
    <property type="match status" value="1"/>
</dbReference>
<dbReference type="PROSITE" id="PS50297">
    <property type="entry name" value="ANK_REP_REGION"/>
    <property type="match status" value="4"/>
</dbReference>
<dbReference type="SUPFAM" id="SSF48403">
    <property type="entry name" value="Ankyrin repeat"/>
    <property type="match status" value="1"/>
</dbReference>
<feature type="repeat" description="ANK" evidence="3">
    <location>
        <begin position="17"/>
        <end position="49"/>
    </location>
</feature>
<evidence type="ECO:0000256" key="3">
    <source>
        <dbReference type="PROSITE-ProRule" id="PRU00023"/>
    </source>
</evidence>
<dbReference type="Proteomes" id="UP000271098">
    <property type="component" value="Unassembled WGS sequence"/>
</dbReference>
<evidence type="ECO:0000256" key="2">
    <source>
        <dbReference type="ARBA" id="ARBA00023043"/>
    </source>
</evidence>
<proteinExistence type="predicted"/>
<dbReference type="InterPro" id="IPR036770">
    <property type="entry name" value="Ankyrin_rpt-contain_sf"/>
</dbReference>
<keyword evidence="5" id="KW-1185">Reference proteome</keyword>
<reference evidence="4 5" key="1">
    <citation type="submission" date="2018-11" db="EMBL/GenBank/DDBJ databases">
        <authorList>
            <consortium name="Pathogen Informatics"/>
        </authorList>
    </citation>
    <scope>NUCLEOTIDE SEQUENCE [LARGE SCALE GENOMIC DNA]</scope>
</reference>
<evidence type="ECO:0000313" key="5">
    <source>
        <dbReference type="Proteomes" id="UP000271098"/>
    </source>
</evidence>
<keyword evidence="2 3" id="KW-0040">ANK repeat</keyword>
<evidence type="ECO:0000313" key="4">
    <source>
        <dbReference type="EMBL" id="VDN31887.1"/>
    </source>
</evidence>
<dbReference type="PROSITE" id="PS50088">
    <property type="entry name" value="ANK_REPEAT"/>
    <property type="match status" value="4"/>
</dbReference>
<dbReference type="Gene3D" id="1.25.40.20">
    <property type="entry name" value="Ankyrin repeat-containing domain"/>
    <property type="match status" value="3"/>
</dbReference>
<dbReference type="Pfam" id="PF12796">
    <property type="entry name" value="Ank_2"/>
    <property type="match status" value="2"/>
</dbReference>
<feature type="repeat" description="ANK" evidence="3">
    <location>
        <begin position="137"/>
        <end position="169"/>
    </location>
</feature>
<sequence length="223" mass="25023">MQSCIEKGVDVNEVDQNGTSALHLASFYGYHPIVHALIDARARVDARDREWFTPLQRACIHNHANTVKILINRVIVLFSCFFVYDAQTNIVHMFSFVSDRPDWGGCPPLHYATFNGNWDFVELLLKSNASPNVRNKQGMTAAHWAALSGHSEVLKLLAANGVDLRLRDQHIRTVLHYAALSGDMDTVNFVLEKTTIPIDSRCSVGYTPLHYAVFNGRSRVAET</sequence>
<dbReference type="SMART" id="SM00248">
    <property type="entry name" value="ANK"/>
    <property type="match status" value="5"/>
</dbReference>
<protein>
    <submittedName>
        <fullName evidence="4">Uncharacterized protein</fullName>
    </submittedName>
</protein>
<organism evidence="4 5">
    <name type="scientific">Gongylonema pulchrum</name>
    <dbReference type="NCBI Taxonomy" id="637853"/>
    <lineage>
        <taxon>Eukaryota</taxon>
        <taxon>Metazoa</taxon>
        <taxon>Ecdysozoa</taxon>
        <taxon>Nematoda</taxon>
        <taxon>Chromadorea</taxon>
        <taxon>Rhabditida</taxon>
        <taxon>Spirurina</taxon>
        <taxon>Spiruromorpha</taxon>
        <taxon>Spiruroidea</taxon>
        <taxon>Gongylonematidae</taxon>
        <taxon>Gongylonema</taxon>
    </lineage>
</organism>
<gene>
    <name evidence="4" type="ORF">GPUH_LOCUS18505</name>
</gene>
<dbReference type="AlphaFoldDB" id="A0A3P7NBQ1"/>
<name>A0A3P7NBQ1_9BILA</name>
<accession>A0A3P7NBQ1</accession>
<dbReference type="Pfam" id="PF13637">
    <property type="entry name" value="Ank_4"/>
    <property type="match status" value="1"/>
</dbReference>
<keyword evidence="1" id="KW-0677">Repeat</keyword>
<feature type="repeat" description="ANK" evidence="3">
    <location>
        <begin position="104"/>
        <end position="136"/>
    </location>
</feature>
<dbReference type="EMBL" id="UYRT01086879">
    <property type="protein sequence ID" value="VDN31887.1"/>
    <property type="molecule type" value="Genomic_DNA"/>
</dbReference>
<dbReference type="OrthoDB" id="207120at2759"/>
<dbReference type="InterPro" id="IPR002110">
    <property type="entry name" value="Ankyrin_rpt"/>
</dbReference>
<feature type="repeat" description="ANK" evidence="3">
    <location>
        <begin position="204"/>
        <end position="223"/>
    </location>
</feature>
<evidence type="ECO:0000256" key="1">
    <source>
        <dbReference type="ARBA" id="ARBA00022737"/>
    </source>
</evidence>